<organism evidence="1 2">
    <name type="scientific">Sorangium cellulosum</name>
    <name type="common">Polyangium cellulosum</name>
    <dbReference type="NCBI Taxonomy" id="56"/>
    <lineage>
        <taxon>Bacteria</taxon>
        <taxon>Pseudomonadati</taxon>
        <taxon>Myxococcota</taxon>
        <taxon>Polyangia</taxon>
        <taxon>Polyangiales</taxon>
        <taxon>Polyangiaceae</taxon>
        <taxon>Sorangium</taxon>
    </lineage>
</organism>
<dbReference type="Proteomes" id="UP000295781">
    <property type="component" value="Chromosome"/>
</dbReference>
<proteinExistence type="predicted"/>
<accession>A0A4V0NDB2</accession>
<dbReference type="RefSeq" id="WP_207213828.1">
    <property type="nucleotide sequence ID" value="NZ_CP012670.1"/>
</dbReference>
<dbReference type="AlphaFoldDB" id="A0A4V0NDB2"/>
<sequence length="68" mass="7268">MTYTSGAGTPTSLMYDQECESGSGWRYDDPADPKQLVLCEGACSMVQSDPDASLGVDFTCEDVIIVPL</sequence>
<name>A0A4V0NDB2_SORCE</name>
<reference evidence="1 2" key="1">
    <citation type="submission" date="2015-09" db="EMBL/GenBank/DDBJ databases">
        <title>Sorangium comparison.</title>
        <authorList>
            <person name="Zaburannyi N."/>
            <person name="Bunk B."/>
            <person name="Overmann J."/>
            <person name="Mueller R."/>
        </authorList>
    </citation>
    <scope>NUCLEOTIDE SEQUENCE [LARGE SCALE GENOMIC DNA]</scope>
    <source>
        <strain evidence="1 2">So ceGT47</strain>
    </source>
</reference>
<gene>
    <name evidence="1" type="ORF">SOCEGT47_025630</name>
</gene>
<dbReference type="EMBL" id="CP012670">
    <property type="protein sequence ID" value="AUX22062.1"/>
    <property type="molecule type" value="Genomic_DNA"/>
</dbReference>
<protein>
    <submittedName>
        <fullName evidence="1">Uncharacterized protein</fullName>
    </submittedName>
</protein>
<evidence type="ECO:0000313" key="2">
    <source>
        <dbReference type="Proteomes" id="UP000295781"/>
    </source>
</evidence>
<evidence type="ECO:0000313" key="1">
    <source>
        <dbReference type="EMBL" id="AUX22062.1"/>
    </source>
</evidence>